<evidence type="ECO:0000256" key="2">
    <source>
        <dbReference type="SAM" id="MobiDB-lite"/>
    </source>
</evidence>
<evidence type="ECO:0000256" key="1">
    <source>
        <dbReference type="SAM" id="Coils"/>
    </source>
</evidence>
<proteinExistence type="predicted"/>
<protein>
    <recommendedName>
        <fullName evidence="3">Protein kinase domain-containing protein</fullName>
    </recommendedName>
</protein>
<dbReference type="CDD" id="cd00180">
    <property type="entry name" value="PKc"/>
    <property type="match status" value="1"/>
</dbReference>
<name>A0A8H4W6J2_9HELO</name>
<feature type="region of interest" description="Disordered" evidence="2">
    <location>
        <begin position="109"/>
        <end position="132"/>
    </location>
</feature>
<feature type="compositionally biased region" description="Basic and acidic residues" evidence="2">
    <location>
        <begin position="640"/>
        <end position="652"/>
    </location>
</feature>
<feature type="region of interest" description="Disordered" evidence="2">
    <location>
        <begin position="627"/>
        <end position="659"/>
    </location>
</feature>
<dbReference type="Pfam" id="PF00069">
    <property type="entry name" value="Pkinase"/>
    <property type="match status" value="1"/>
</dbReference>
<dbReference type="OrthoDB" id="1046782at2759"/>
<dbReference type="PANTHER" id="PTHR35391:SF7">
    <property type="entry name" value="C2H2-TYPE DOMAIN-CONTAINING PROTEIN"/>
    <property type="match status" value="1"/>
</dbReference>
<feature type="domain" description="Protein kinase" evidence="3">
    <location>
        <begin position="939"/>
        <end position="1280"/>
    </location>
</feature>
<accession>A0A8H4W6J2</accession>
<evidence type="ECO:0000313" key="5">
    <source>
        <dbReference type="Proteomes" id="UP000566819"/>
    </source>
</evidence>
<dbReference type="PROSITE" id="PS50011">
    <property type="entry name" value="PROTEIN_KINASE_DOM"/>
    <property type="match status" value="1"/>
</dbReference>
<dbReference type="EMBL" id="JAAMPI010000252">
    <property type="protein sequence ID" value="KAF4633525.1"/>
    <property type="molecule type" value="Genomic_DNA"/>
</dbReference>
<dbReference type="GO" id="GO:0004672">
    <property type="term" value="F:protein kinase activity"/>
    <property type="evidence" value="ECO:0007669"/>
    <property type="project" value="InterPro"/>
</dbReference>
<dbReference type="GO" id="GO:0005524">
    <property type="term" value="F:ATP binding"/>
    <property type="evidence" value="ECO:0007669"/>
    <property type="project" value="InterPro"/>
</dbReference>
<dbReference type="PANTHER" id="PTHR35391">
    <property type="entry name" value="C2H2-TYPE DOMAIN-CONTAINING PROTEIN-RELATED"/>
    <property type="match status" value="1"/>
</dbReference>
<gene>
    <name evidence="4" type="ORF">G7Y89_g4594</name>
</gene>
<reference evidence="4 5" key="1">
    <citation type="submission" date="2020-03" db="EMBL/GenBank/DDBJ databases">
        <title>Draft Genome Sequence of Cudoniella acicularis.</title>
        <authorList>
            <person name="Buettner E."/>
            <person name="Kellner H."/>
        </authorList>
    </citation>
    <scope>NUCLEOTIDE SEQUENCE [LARGE SCALE GENOMIC DNA]</scope>
    <source>
        <strain evidence="4 5">DSM 108380</strain>
    </source>
</reference>
<feature type="coiled-coil region" evidence="1">
    <location>
        <begin position="755"/>
        <end position="782"/>
    </location>
</feature>
<sequence>MDSIDETAPSLASRTNRCITRFSELSLLEARQQEFWAENQSARFLLWSANLGVFAEGHASTDHRLEKHPEVARVLTQLLKSLEANLNHLIELWQNKFLPLALTSVLESDHEDGDEDGDKGSSSDSNASALTVPSLPSRKEVCVREEFDTSPASEARERVEVTIRRLNTITTSIRRAGTKNRDSKANAWIERDKDGQDLTSYFAHLAKLAIDFKFPDATPTIRHRLAQSLSQRRNRIAYARKHQRKLAKVRTEKLVSTPALLISDRKVSLAAPSLVSISKPSYARAATETSATSATQADNGHIPLPTFSAKASSRAASVISGDSFKARDLIIPDAPDVTGKDDFKCPYCMDMYPAKEALGDRWRRHLMKDLRPYVCTFETCERLSETFRTFDEWILHMRQDHPSTQWVCAAPMHGPQAFDSEVLYKEHMLTKHGGTFSLDELPELIRLSLRSTFQVFTECPFCDFFPEEAKKTNSTVLSNKAQDNLQRHVASHLEELSLLSLRWVNEEKDDDSVEDSSIRRRAEMLHKLEDRPTFDDPPVSGLVLETYLDEDWKGASPIPDKVIDDKAWVDRFYSDNNLIRAPPLSEEWGFRWKNNIPPYEGHDKDPNLGFFLKRYLELRGDKSYETPQMTTVRPTTPTNLEDRAFSSEERPSLNRPTLSRRSAHPIETISSLRAVEQRPTSFAPVGWLRKQVTRAFQPNKADNAKVSAQQSTEFAVVKTSNQPSSSSGKDLQQTDQEMHFYNSNVPGIASNDEELPSLNNLVDNTSQSNQKLEDQLWDARIEWPRGQNRYFIPAGTLTRLLTSETIIFELAKALNRSKMDLHELAEKILTKALRLFAILVCIDMTSSILDFLNEDLGDDDLPFMRYDLIRWPGGTSNFTLCSSRIPNRPLKCLSSWGRMSIENFSRDQWWMLAPIFKQSRKVRHYELEDNCVLPYIEDREGSDGAEEGGYSTVWAVRIHPEHQFMYQSIHDSNPLLAIKRLNSKKDGDFEMEVEMLKAFSRHRQPHLIKLLATYRYRGRHFLIFPFANANLRGYWAMTPIPDFSTVSMTWMLRQCHGISSGLMAIHEYRTSLPGEGVDSSANPREGLYGRHGDIKPENILWSKDWPKDDSAPNDKLGTLAIADFGLMEFHKKQTRSWVLTETMRGSLTYEPPERKMRQNVSRAYDIWSLGCVFLEFITWIVCGDEKIQGFSDARGQTDSGGLINDDAFYTVRNEGPARQAFVRESVREWIQNLHTRPRCTQFVHDFLDIISKSMLVVDPNERIRIGPLVLEFSRMQHRATVDSSYLIEPRPFTQLLKNVGRISPDLEHVILPSPAPKALPIPSFYPKSVPDSPSVRGLKPRKGVIFSWSEPIAKSSCGINFGEQI</sequence>
<dbReference type="Gene3D" id="1.10.510.10">
    <property type="entry name" value="Transferase(Phosphotransferase) domain 1"/>
    <property type="match status" value="1"/>
</dbReference>
<comment type="caution">
    <text evidence="4">The sequence shown here is derived from an EMBL/GenBank/DDBJ whole genome shotgun (WGS) entry which is preliminary data.</text>
</comment>
<keyword evidence="1" id="KW-0175">Coiled coil</keyword>
<dbReference type="InterPro" id="IPR000719">
    <property type="entry name" value="Prot_kinase_dom"/>
</dbReference>
<organism evidence="4 5">
    <name type="scientific">Cudoniella acicularis</name>
    <dbReference type="NCBI Taxonomy" id="354080"/>
    <lineage>
        <taxon>Eukaryota</taxon>
        <taxon>Fungi</taxon>
        <taxon>Dikarya</taxon>
        <taxon>Ascomycota</taxon>
        <taxon>Pezizomycotina</taxon>
        <taxon>Leotiomycetes</taxon>
        <taxon>Helotiales</taxon>
        <taxon>Tricladiaceae</taxon>
        <taxon>Cudoniella</taxon>
    </lineage>
</organism>
<evidence type="ECO:0000259" key="3">
    <source>
        <dbReference type="PROSITE" id="PS50011"/>
    </source>
</evidence>
<dbReference type="SUPFAM" id="SSF56112">
    <property type="entry name" value="Protein kinase-like (PK-like)"/>
    <property type="match status" value="1"/>
</dbReference>
<dbReference type="InterPro" id="IPR011009">
    <property type="entry name" value="Kinase-like_dom_sf"/>
</dbReference>
<dbReference type="Proteomes" id="UP000566819">
    <property type="component" value="Unassembled WGS sequence"/>
</dbReference>
<keyword evidence="5" id="KW-1185">Reference proteome</keyword>
<evidence type="ECO:0000313" key="4">
    <source>
        <dbReference type="EMBL" id="KAF4633525.1"/>
    </source>
</evidence>
<feature type="compositionally biased region" description="Polar residues" evidence="2">
    <location>
        <begin position="627"/>
        <end position="639"/>
    </location>
</feature>
<dbReference type="SMART" id="SM00220">
    <property type="entry name" value="S_TKc"/>
    <property type="match status" value="1"/>
</dbReference>